<gene>
    <name evidence="15" type="ORF">CKO13_08330</name>
</gene>
<feature type="domain" description="Methyl-accepting transducer" evidence="12">
    <location>
        <begin position="277"/>
        <end position="513"/>
    </location>
</feature>
<dbReference type="PROSITE" id="PS50111">
    <property type="entry name" value="CHEMOTAXIS_TRANSDUC_2"/>
    <property type="match status" value="1"/>
</dbReference>
<feature type="domain" description="T-SNARE coiled-coil homology" evidence="13">
    <location>
        <begin position="472"/>
        <end position="526"/>
    </location>
</feature>
<evidence type="ECO:0000259" key="12">
    <source>
        <dbReference type="PROSITE" id="PS50111"/>
    </source>
</evidence>
<evidence type="ECO:0000256" key="6">
    <source>
        <dbReference type="ARBA" id="ARBA00023136"/>
    </source>
</evidence>
<dbReference type="PROSITE" id="PS50885">
    <property type="entry name" value="HAMP"/>
    <property type="match status" value="1"/>
</dbReference>
<evidence type="ECO:0000256" key="1">
    <source>
        <dbReference type="ARBA" id="ARBA00004429"/>
    </source>
</evidence>
<dbReference type="SMART" id="SM01049">
    <property type="entry name" value="Cache_2"/>
    <property type="match status" value="1"/>
</dbReference>
<dbReference type="CDD" id="cd11386">
    <property type="entry name" value="MCP_signal"/>
    <property type="match status" value="1"/>
</dbReference>
<evidence type="ECO:0000256" key="3">
    <source>
        <dbReference type="ARBA" id="ARBA00022519"/>
    </source>
</evidence>
<dbReference type="InterPro" id="IPR000727">
    <property type="entry name" value="T_SNARE_dom"/>
</dbReference>
<dbReference type="PROSITE" id="PS50192">
    <property type="entry name" value="T_SNARE"/>
    <property type="match status" value="1"/>
</dbReference>
<dbReference type="Pfam" id="PF00672">
    <property type="entry name" value="HAMP"/>
    <property type="match status" value="1"/>
</dbReference>
<feature type="region of interest" description="Disordered" evidence="10">
    <location>
        <begin position="327"/>
        <end position="347"/>
    </location>
</feature>
<evidence type="ECO:0000256" key="8">
    <source>
        <dbReference type="ARBA" id="ARBA00029447"/>
    </source>
</evidence>
<dbReference type="Pfam" id="PF00015">
    <property type="entry name" value="MCPsignal"/>
    <property type="match status" value="1"/>
</dbReference>
<feature type="transmembrane region" description="Helical" evidence="11">
    <location>
        <begin position="12"/>
        <end position="32"/>
    </location>
</feature>
<sequence length="550" mass="60073">MGLLRNLRVGTRLWAIWGIAILGVLLLGTLTLQKAFDLLLDERRQGAANVVQAATEVVSYYGERAESGELSEAQAKRRAAEAVRTMRYQKHQDGSEEYVWINNLEPRMVMHPTNPDLNGEHLGDYTDPTGKRLFVEAAEVAEEKGAGYVDYRWPMPGEDKPVAKSSYVELYEPWGWVIGSGVYVQRSQGAIFGFAGQFAWQAVLALLLVAGFIAVVSRSIVVPLRQTVREVHAMSDGSVDLTRELGVDGRDEIAEVSESVNSLTGTCRTTFQQAASALEELRGSAQTLNRVTQEASDGIQTQTSETEELATAMNEMVSTVQEVARNTSNAADSAKEAEQETTQGRQVVEKTAESIQDLADELDNAQHAVENLSSESEQISSIVGAINEITDQTNLLALNAAIEAARAGESGRGFAVVADEVRKLSNRTQESTQQIQEIAERFQSGSKQAVERMSASRDKAKSTVEQAGNAGDSLNAITRAVSNISDLNTQVASAAEEQSSTAEEINRNVVNIRDVAERTRDGVQQVQSAAERQEKLVNQLYKELSKIQYQ</sequence>
<dbReference type="InterPro" id="IPR004089">
    <property type="entry name" value="MCPsignal_dom"/>
</dbReference>
<evidence type="ECO:0000313" key="16">
    <source>
        <dbReference type="Proteomes" id="UP000738126"/>
    </source>
</evidence>
<comment type="caution">
    <text evidence="15">The sequence shown here is derived from an EMBL/GenBank/DDBJ whole genome shotgun (WGS) entry which is preliminary data.</text>
</comment>
<dbReference type="Proteomes" id="UP000738126">
    <property type="component" value="Unassembled WGS sequence"/>
</dbReference>
<organism evidence="15 16">
    <name type="scientific">Halorhodospira neutriphila</name>
    <dbReference type="NCBI Taxonomy" id="168379"/>
    <lineage>
        <taxon>Bacteria</taxon>
        <taxon>Pseudomonadati</taxon>
        <taxon>Pseudomonadota</taxon>
        <taxon>Gammaproteobacteria</taxon>
        <taxon>Chromatiales</taxon>
        <taxon>Ectothiorhodospiraceae</taxon>
        <taxon>Halorhodospira</taxon>
    </lineage>
</organism>
<evidence type="ECO:0000256" key="4">
    <source>
        <dbReference type="ARBA" id="ARBA00022692"/>
    </source>
</evidence>
<feature type="transmembrane region" description="Helical" evidence="11">
    <location>
        <begin position="198"/>
        <end position="216"/>
    </location>
</feature>
<evidence type="ECO:0000256" key="9">
    <source>
        <dbReference type="PROSITE-ProRule" id="PRU00284"/>
    </source>
</evidence>
<feature type="domain" description="HAMP" evidence="14">
    <location>
        <begin position="218"/>
        <end position="272"/>
    </location>
</feature>
<dbReference type="PRINTS" id="PR00260">
    <property type="entry name" value="CHEMTRNSDUCR"/>
</dbReference>
<keyword evidence="2" id="KW-1003">Cell membrane</keyword>
<dbReference type="EMBL" id="NRSH01000090">
    <property type="protein sequence ID" value="MBK1727029.1"/>
    <property type="molecule type" value="Genomic_DNA"/>
</dbReference>
<keyword evidence="3" id="KW-0997">Cell inner membrane</keyword>
<dbReference type="InterPro" id="IPR003660">
    <property type="entry name" value="HAMP_dom"/>
</dbReference>
<comment type="similarity">
    <text evidence="8">Belongs to the methyl-accepting chemotaxis (MCP) protein family.</text>
</comment>
<keyword evidence="16" id="KW-1185">Reference proteome</keyword>
<dbReference type="RefSeq" id="WP_200259464.1">
    <property type="nucleotide sequence ID" value="NZ_NRSH01000090.1"/>
</dbReference>
<evidence type="ECO:0008006" key="17">
    <source>
        <dbReference type="Google" id="ProtNLM"/>
    </source>
</evidence>
<evidence type="ECO:0000256" key="11">
    <source>
        <dbReference type="SAM" id="Phobius"/>
    </source>
</evidence>
<keyword evidence="6 11" id="KW-0472">Membrane</keyword>
<dbReference type="SMART" id="SM00304">
    <property type="entry name" value="HAMP"/>
    <property type="match status" value="2"/>
</dbReference>
<dbReference type="PANTHER" id="PTHR32089:SF112">
    <property type="entry name" value="LYSOZYME-LIKE PROTEIN-RELATED"/>
    <property type="match status" value="1"/>
</dbReference>
<evidence type="ECO:0000313" key="15">
    <source>
        <dbReference type="EMBL" id="MBK1727029.1"/>
    </source>
</evidence>
<accession>A0ABS1EA94</accession>
<evidence type="ECO:0000256" key="7">
    <source>
        <dbReference type="ARBA" id="ARBA00023224"/>
    </source>
</evidence>
<dbReference type="PANTHER" id="PTHR32089">
    <property type="entry name" value="METHYL-ACCEPTING CHEMOTAXIS PROTEIN MCPB"/>
    <property type="match status" value="1"/>
</dbReference>
<dbReference type="Gene3D" id="3.30.450.20">
    <property type="entry name" value="PAS domain"/>
    <property type="match status" value="1"/>
</dbReference>
<dbReference type="CDD" id="cd06225">
    <property type="entry name" value="HAMP"/>
    <property type="match status" value="1"/>
</dbReference>
<evidence type="ECO:0000259" key="13">
    <source>
        <dbReference type="PROSITE" id="PS50192"/>
    </source>
</evidence>
<dbReference type="InterPro" id="IPR004090">
    <property type="entry name" value="Chemotax_Me-accpt_rcpt"/>
</dbReference>
<protein>
    <recommendedName>
        <fullName evidence="17">Methyl-accepting chemotaxis sensory transducer with Cache sensor</fullName>
    </recommendedName>
</protein>
<dbReference type="Pfam" id="PF17200">
    <property type="entry name" value="sCache_2"/>
    <property type="match status" value="1"/>
</dbReference>
<evidence type="ECO:0000256" key="2">
    <source>
        <dbReference type="ARBA" id="ARBA00022475"/>
    </source>
</evidence>
<dbReference type="SMART" id="SM00283">
    <property type="entry name" value="MA"/>
    <property type="match status" value="1"/>
</dbReference>
<reference evidence="15 16" key="1">
    <citation type="journal article" date="2020" name="Microorganisms">
        <title>Osmotic Adaptation and Compatible Solute Biosynthesis of Phototrophic Bacteria as Revealed from Genome Analyses.</title>
        <authorList>
            <person name="Imhoff J.F."/>
            <person name="Rahn T."/>
            <person name="Kunzel S."/>
            <person name="Keller A."/>
            <person name="Neulinger S.C."/>
        </authorList>
    </citation>
    <scope>NUCLEOTIDE SEQUENCE [LARGE SCALE GENOMIC DNA]</scope>
    <source>
        <strain evidence="15 16">DSM 15116</strain>
    </source>
</reference>
<dbReference type="Gene3D" id="1.10.287.950">
    <property type="entry name" value="Methyl-accepting chemotaxis protein"/>
    <property type="match status" value="1"/>
</dbReference>
<keyword evidence="7 9" id="KW-0807">Transducer</keyword>
<name>A0ABS1EA94_9GAMM</name>
<keyword evidence="4 11" id="KW-0812">Transmembrane</keyword>
<dbReference type="SUPFAM" id="SSF58104">
    <property type="entry name" value="Methyl-accepting chemotaxis protein (MCP) signaling domain"/>
    <property type="match status" value="1"/>
</dbReference>
<dbReference type="InterPro" id="IPR033480">
    <property type="entry name" value="sCache_2"/>
</dbReference>
<evidence type="ECO:0000256" key="5">
    <source>
        <dbReference type="ARBA" id="ARBA00022989"/>
    </source>
</evidence>
<evidence type="ECO:0000256" key="10">
    <source>
        <dbReference type="SAM" id="MobiDB-lite"/>
    </source>
</evidence>
<keyword evidence="5 11" id="KW-1133">Transmembrane helix</keyword>
<proteinExistence type="inferred from homology"/>
<comment type="subcellular location">
    <subcellularLocation>
        <location evidence="1">Cell inner membrane</location>
        <topology evidence="1">Multi-pass membrane protein</topology>
    </subcellularLocation>
</comment>
<evidence type="ECO:0000259" key="14">
    <source>
        <dbReference type="PROSITE" id="PS50885"/>
    </source>
</evidence>